<sequence length="107" mass="12065">MGLIASWIDRKDCESDLWKPYDPIEIPYKFDLIYRGSRDGFTPKIFHKACDNQGPTITVIKIKGLDQVIGGYNPKIYDGKLKGNIEGGANDDIDRDDTVCELLGEKK</sequence>
<dbReference type="PROSITE" id="PS51886">
    <property type="entry name" value="TLDC"/>
    <property type="match status" value="1"/>
</dbReference>
<dbReference type="Proteomes" id="UP000789396">
    <property type="component" value="Unassembled WGS sequence"/>
</dbReference>
<gene>
    <name evidence="2" type="ORF">RFULGI_LOCUS11636</name>
</gene>
<proteinExistence type="predicted"/>
<organism evidence="2 3">
    <name type="scientific">Racocetra fulgida</name>
    <dbReference type="NCBI Taxonomy" id="60492"/>
    <lineage>
        <taxon>Eukaryota</taxon>
        <taxon>Fungi</taxon>
        <taxon>Fungi incertae sedis</taxon>
        <taxon>Mucoromycota</taxon>
        <taxon>Glomeromycotina</taxon>
        <taxon>Glomeromycetes</taxon>
        <taxon>Diversisporales</taxon>
        <taxon>Gigasporaceae</taxon>
        <taxon>Racocetra</taxon>
    </lineage>
</organism>
<dbReference type="AlphaFoldDB" id="A0A9N9I7E8"/>
<reference evidence="2" key="1">
    <citation type="submission" date="2021-06" db="EMBL/GenBank/DDBJ databases">
        <authorList>
            <person name="Kallberg Y."/>
            <person name="Tangrot J."/>
            <person name="Rosling A."/>
        </authorList>
    </citation>
    <scope>NUCLEOTIDE SEQUENCE</scope>
    <source>
        <strain evidence="2">IN212</strain>
    </source>
</reference>
<dbReference type="EMBL" id="CAJVPZ010025814">
    <property type="protein sequence ID" value="CAG8723678.1"/>
    <property type="molecule type" value="Genomic_DNA"/>
</dbReference>
<dbReference type="OrthoDB" id="298084at2759"/>
<feature type="domain" description="TLDc" evidence="1">
    <location>
        <begin position="1"/>
        <end position="107"/>
    </location>
</feature>
<comment type="caution">
    <text evidence="2">The sequence shown here is derived from an EMBL/GenBank/DDBJ whole genome shotgun (WGS) entry which is preliminary data.</text>
</comment>
<evidence type="ECO:0000313" key="2">
    <source>
        <dbReference type="EMBL" id="CAG8723678.1"/>
    </source>
</evidence>
<dbReference type="Pfam" id="PF07534">
    <property type="entry name" value="TLD"/>
    <property type="match status" value="1"/>
</dbReference>
<keyword evidence="3" id="KW-1185">Reference proteome</keyword>
<accession>A0A9N9I7E8</accession>
<evidence type="ECO:0000259" key="1">
    <source>
        <dbReference type="PROSITE" id="PS51886"/>
    </source>
</evidence>
<dbReference type="InterPro" id="IPR006571">
    <property type="entry name" value="TLDc_dom"/>
</dbReference>
<name>A0A9N9I7E8_9GLOM</name>
<protein>
    <submittedName>
        <fullName evidence="2">17721_t:CDS:1</fullName>
    </submittedName>
</protein>
<evidence type="ECO:0000313" key="3">
    <source>
        <dbReference type="Proteomes" id="UP000789396"/>
    </source>
</evidence>